<proteinExistence type="predicted"/>
<dbReference type="Proteomes" id="UP000473278">
    <property type="component" value="Unassembled WGS sequence"/>
</dbReference>
<dbReference type="AlphaFoldDB" id="A0A6M1SXM1"/>
<protein>
    <submittedName>
        <fullName evidence="2">Uncharacterized protein</fullName>
    </submittedName>
</protein>
<feature type="region of interest" description="Disordered" evidence="1">
    <location>
        <begin position="1"/>
        <end position="22"/>
    </location>
</feature>
<evidence type="ECO:0000313" key="3">
    <source>
        <dbReference type="Proteomes" id="UP000473278"/>
    </source>
</evidence>
<reference evidence="2 3" key="1">
    <citation type="submission" date="2020-02" db="EMBL/GenBank/DDBJ databases">
        <title>Balneolaceae bacterium YR4-1, complete genome.</title>
        <authorList>
            <person name="Li Y."/>
            <person name="Wu S."/>
        </authorList>
    </citation>
    <scope>NUCLEOTIDE SEQUENCE [LARGE SCALE GENOMIC DNA]</scope>
    <source>
        <strain evidence="2 3">YR4-1</strain>
    </source>
</reference>
<gene>
    <name evidence="2" type="ORF">G3570_14375</name>
</gene>
<keyword evidence="3" id="KW-1185">Reference proteome</keyword>
<name>A0A6M1SXM1_9BACT</name>
<dbReference type="EMBL" id="JAALLT010000004">
    <property type="protein sequence ID" value="NGP77830.1"/>
    <property type="molecule type" value="Genomic_DNA"/>
</dbReference>
<sequence length="158" mass="17625">MKPFRADFFTGGGIQPGPESEEKCGDPPLFYNVQEGYGEATHLGRFHIRITFCVDATELLDDGMLTEDESIPYYSNEFTEGYLIAANGDILYVDIPEGKILPTNEPGYVFEFNDPFEFTGGTGRFENVTGTGTTHSLVMMQPSEKTDHVWEGTLVFSR</sequence>
<dbReference type="RefSeq" id="WP_165143526.1">
    <property type="nucleotide sequence ID" value="NZ_JAALLT010000004.1"/>
</dbReference>
<organism evidence="2 3">
    <name type="scientific">Halalkalibaculum roseum</name>
    <dbReference type="NCBI Taxonomy" id="2709311"/>
    <lineage>
        <taxon>Bacteria</taxon>
        <taxon>Pseudomonadati</taxon>
        <taxon>Balneolota</taxon>
        <taxon>Balneolia</taxon>
        <taxon>Balneolales</taxon>
        <taxon>Balneolaceae</taxon>
        <taxon>Halalkalibaculum</taxon>
    </lineage>
</organism>
<evidence type="ECO:0000256" key="1">
    <source>
        <dbReference type="SAM" id="MobiDB-lite"/>
    </source>
</evidence>
<comment type="caution">
    <text evidence="2">The sequence shown here is derived from an EMBL/GenBank/DDBJ whole genome shotgun (WGS) entry which is preliminary data.</text>
</comment>
<accession>A0A6M1SXM1</accession>
<evidence type="ECO:0000313" key="2">
    <source>
        <dbReference type="EMBL" id="NGP77830.1"/>
    </source>
</evidence>